<dbReference type="AlphaFoldDB" id="A0A3B0W3H5"/>
<gene>
    <name evidence="1" type="ORF">MNBD_DELTA02-151</name>
</gene>
<dbReference type="EMBL" id="UOEZ01000066">
    <property type="protein sequence ID" value="VAW38154.1"/>
    <property type="molecule type" value="Genomic_DNA"/>
</dbReference>
<accession>A0A3B0W3H5</accession>
<sequence length="59" mass="6746">MLHGRWVHNISMVRLAGFGERVFTQALNEVREAVTGCRHFAFRLRRVIAPGSGLLHFNL</sequence>
<name>A0A3B0W3H5_9ZZZZ</name>
<organism evidence="1">
    <name type="scientific">hydrothermal vent metagenome</name>
    <dbReference type="NCBI Taxonomy" id="652676"/>
    <lineage>
        <taxon>unclassified sequences</taxon>
        <taxon>metagenomes</taxon>
        <taxon>ecological metagenomes</taxon>
    </lineage>
</organism>
<protein>
    <submittedName>
        <fullName evidence="1">Uncharacterized protein</fullName>
    </submittedName>
</protein>
<evidence type="ECO:0000313" key="1">
    <source>
        <dbReference type="EMBL" id="VAW38154.1"/>
    </source>
</evidence>
<reference evidence="1" key="1">
    <citation type="submission" date="2018-06" db="EMBL/GenBank/DDBJ databases">
        <authorList>
            <person name="Zhirakovskaya E."/>
        </authorList>
    </citation>
    <scope>NUCLEOTIDE SEQUENCE</scope>
</reference>
<proteinExistence type="predicted"/>